<reference evidence="1 2" key="1">
    <citation type="submission" date="2019-09" db="EMBL/GenBank/DDBJ databases">
        <title>Genome Sequence of Larkinella sp MA1.</title>
        <authorList>
            <person name="Srinivasan S."/>
        </authorList>
    </citation>
    <scope>NUCLEOTIDE SEQUENCE [LARGE SCALE GENOMIC DNA]</scope>
    <source>
        <strain evidence="1 2">MA1</strain>
    </source>
</reference>
<dbReference type="RefSeq" id="WP_138990281.1">
    <property type="nucleotide sequence ID" value="NZ_VTWS01000001.1"/>
</dbReference>
<gene>
    <name evidence="1" type="ORF">F0P93_03820</name>
</gene>
<dbReference type="AlphaFoldDB" id="A0A5N1JLY4"/>
<name>A0A5N1JLY4_9BACT</name>
<proteinExistence type="predicted"/>
<sequence length="164" mass="18910">MTIANEWIIGLINRIHEQFLHCGFSYVYEEMSELHIIEVTDPLALESFHFRELAGQETHNFLMAFPEEGILFTDPENCLPIAPPILYKKDAIVQEAWTEHSYYQSDIHLIDLDVKWPHKADLESARELFDSLVYEEEIFQQPTATVTIPGDSFAPGDYNYAMAA</sequence>
<keyword evidence="2" id="KW-1185">Reference proteome</keyword>
<protein>
    <submittedName>
        <fullName evidence="1">Uncharacterized protein</fullName>
    </submittedName>
</protein>
<dbReference type="Proteomes" id="UP000326344">
    <property type="component" value="Unassembled WGS sequence"/>
</dbReference>
<evidence type="ECO:0000313" key="1">
    <source>
        <dbReference type="EMBL" id="KAA9356878.1"/>
    </source>
</evidence>
<evidence type="ECO:0000313" key="2">
    <source>
        <dbReference type="Proteomes" id="UP000326344"/>
    </source>
</evidence>
<organism evidence="1 2">
    <name type="scientific">Larkinella humicola</name>
    <dbReference type="NCBI Taxonomy" id="2607654"/>
    <lineage>
        <taxon>Bacteria</taxon>
        <taxon>Pseudomonadati</taxon>
        <taxon>Bacteroidota</taxon>
        <taxon>Cytophagia</taxon>
        <taxon>Cytophagales</taxon>
        <taxon>Spirosomataceae</taxon>
        <taxon>Larkinella</taxon>
    </lineage>
</organism>
<accession>A0A5N1JLY4</accession>
<dbReference type="EMBL" id="VTWS01000001">
    <property type="protein sequence ID" value="KAA9356878.1"/>
    <property type="molecule type" value="Genomic_DNA"/>
</dbReference>
<comment type="caution">
    <text evidence="1">The sequence shown here is derived from an EMBL/GenBank/DDBJ whole genome shotgun (WGS) entry which is preliminary data.</text>
</comment>